<name>A0A2I2F8K2_ASPCN</name>
<keyword evidence="1" id="KW-0472">Membrane</keyword>
<dbReference type="RefSeq" id="XP_024670955.1">
    <property type="nucleotide sequence ID" value="XM_024813119.1"/>
</dbReference>
<organism evidence="2 3">
    <name type="scientific">Aspergillus candidus</name>
    <dbReference type="NCBI Taxonomy" id="41067"/>
    <lineage>
        <taxon>Eukaryota</taxon>
        <taxon>Fungi</taxon>
        <taxon>Dikarya</taxon>
        <taxon>Ascomycota</taxon>
        <taxon>Pezizomycotina</taxon>
        <taxon>Eurotiomycetes</taxon>
        <taxon>Eurotiomycetidae</taxon>
        <taxon>Eurotiales</taxon>
        <taxon>Aspergillaceae</taxon>
        <taxon>Aspergillus</taxon>
        <taxon>Aspergillus subgen. Circumdati</taxon>
    </lineage>
</organism>
<evidence type="ECO:0000313" key="2">
    <source>
        <dbReference type="EMBL" id="PLB36943.1"/>
    </source>
</evidence>
<gene>
    <name evidence="2" type="ORF">BDW47DRAFT_107961</name>
</gene>
<dbReference type="EMBL" id="KZ559147">
    <property type="protein sequence ID" value="PLB36943.1"/>
    <property type="molecule type" value="Genomic_DNA"/>
</dbReference>
<dbReference type="GeneID" id="36520279"/>
<dbReference type="Proteomes" id="UP000234585">
    <property type="component" value="Unassembled WGS sequence"/>
</dbReference>
<feature type="transmembrane region" description="Helical" evidence="1">
    <location>
        <begin position="75"/>
        <end position="93"/>
    </location>
</feature>
<dbReference type="AlphaFoldDB" id="A0A2I2F8K2"/>
<accession>A0A2I2F8K2</accession>
<reference evidence="2 3" key="1">
    <citation type="submission" date="2017-12" db="EMBL/GenBank/DDBJ databases">
        <authorList>
            <consortium name="DOE Joint Genome Institute"/>
            <person name="Haridas S."/>
            <person name="Kjaerbolling I."/>
            <person name="Vesth T.C."/>
            <person name="Frisvad J.C."/>
            <person name="Nybo J.L."/>
            <person name="Theobald S."/>
            <person name="Kuo A."/>
            <person name="Bowyer P."/>
            <person name="Matsuda Y."/>
            <person name="Mondo S."/>
            <person name="Lyhne E.K."/>
            <person name="Kogle M.E."/>
            <person name="Clum A."/>
            <person name="Lipzen A."/>
            <person name="Salamov A."/>
            <person name="Ngan C.Y."/>
            <person name="Daum C."/>
            <person name="Chiniquy J."/>
            <person name="Barry K."/>
            <person name="LaButti K."/>
            <person name="Simmons B.A."/>
            <person name="Magnuson J.K."/>
            <person name="Mortensen U.H."/>
            <person name="Larsen T.O."/>
            <person name="Grigoriev I.V."/>
            <person name="Baker S.E."/>
            <person name="Andersen M.R."/>
            <person name="Nordberg H.P."/>
            <person name="Cantor M.N."/>
            <person name="Hua S.X."/>
        </authorList>
    </citation>
    <scope>NUCLEOTIDE SEQUENCE [LARGE SCALE GENOMIC DNA]</scope>
    <source>
        <strain evidence="2 3">CBS 102.13</strain>
    </source>
</reference>
<feature type="transmembrane region" description="Helical" evidence="1">
    <location>
        <begin position="41"/>
        <end position="63"/>
    </location>
</feature>
<dbReference type="OrthoDB" id="4457884at2759"/>
<evidence type="ECO:0000313" key="3">
    <source>
        <dbReference type="Proteomes" id="UP000234585"/>
    </source>
</evidence>
<sequence length="99" mass="11586">MNILCLAYSWCCSVIYSDMKTEDPENADSSHTTRISFKRQLLEKCVVTMVAVYLAGEFIYYTLGDLVPGRANNHPILRFLILFSAQWLFDYLYRRYRGV</sequence>
<keyword evidence="3" id="KW-1185">Reference proteome</keyword>
<protein>
    <submittedName>
        <fullName evidence="2">Uncharacterized protein</fullName>
    </submittedName>
</protein>
<proteinExistence type="predicted"/>
<keyword evidence="1" id="KW-1133">Transmembrane helix</keyword>
<keyword evidence="1" id="KW-0812">Transmembrane</keyword>
<evidence type="ECO:0000256" key="1">
    <source>
        <dbReference type="SAM" id="Phobius"/>
    </source>
</evidence>